<sequence length="90" mass="9619">MITRYAAGARSKHVATDRDGEAVDACPNTDNEEYDLQDAETPALCPAARGGGALLLEPVTKISKTARPNMQPPTGQTYASLLRNAPRRPP</sequence>
<feature type="region of interest" description="Disordered" evidence="1">
    <location>
        <begin position="1"/>
        <end position="24"/>
    </location>
</feature>
<feature type="region of interest" description="Disordered" evidence="1">
    <location>
        <begin position="65"/>
        <end position="90"/>
    </location>
</feature>
<organism evidence="2">
    <name type="scientific">Arundo donax</name>
    <name type="common">Giant reed</name>
    <name type="synonym">Donax arundinaceus</name>
    <dbReference type="NCBI Taxonomy" id="35708"/>
    <lineage>
        <taxon>Eukaryota</taxon>
        <taxon>Viridiplantae</taxon>
        <taxon>Streptophyta</taxon>
        <taxon>Embryophyta</taxon>
        <taxon>Tracheophyta</taxon>
        <taxon>Spermatophyta</taxon>
        <taxon>Magnoliopsida</taxon>
        <taxon>Liliopsida</taxon>
        <taxon>Poales</taxon>
        <taxon>Poaceae</taxon>
        <taxon>PACMAD clade</taxon>
        <taxon>Arundinoideae</taxon>
        <taxon>Arundineae</taxon>
        <taxon>Arundo</taxon>
    </lineage>
</organism>
<dbReference type="AlphaFoldDB" id="A0A0A9HX75"/>
<accession>A0A0A9HX75</accession>
<reference evidence="2" key="2">
    <citation type="journal article" date="2015" name="Data Brief">
        <title>Shoot transcriptome of the giant reed, Arundo donax.</title>
        <authorList>
            <person name="Barrero R.A."/>
            <person name="Guerrero F.D."/>
            <person name="Moolhuijzen P."/>
            <person name="Goolsby J.A."/>
            <person name="Tidwell J."/>
            <person name="Bellgard S.E."/>
            <person name="Bellgard M.I."/>
        </authorList>
    </citation>
    <scope>NUCLEOTIDE SEQUENCE</scope>
    <source>
        <tissue evidence="2">Shoot tissue taken approximately 20 cm above the soil surface</tissue>
    </source>
</reference>
<reference evidence="2" key="1">
    <citation type="submission" date="2014-09" db="EMBL/GenBank/DDBJ databases">
        <authorList>
            <person name="Magalhaes I.L.F."/>
            <person name="Oliveira U."/>
            <person name="Santos F.R."/>
            <person name="Vidigal T.H.D.A."/>
            <person name="Brescovit A.D."/>
            <person name="Santos A.J."/>
        </authorList>
    </citation>
    <scope>NUCLEOTIDE SEQUENCE</scope>
    <source>
        <tissue evidence="2">Shoot tissue taken approximately 20 cm above the soil surface</tissue>
    </source>
</reference>
<dbReference type="EMBL" id="GBRH01160403">
    <property type="protein sequence ID" value="JAE37493.1"/>
    <property type="molecule type" value="Transcribed_RNA"/>
</dbReference>
<evidence type="ECO:0000256" key="1">
    <source>
        <dbReference type="SAM" id="MobiDB-lite"/>
    </source>
</evidence>
<evidence type="ECO:0000313" key="2">
    <source>
        <dbReference type="EMBL" id="JAE37493.1"/>
    </source>
</evidence>
<name>A0A0A9HX75_ARUDO</name>
<proteinExistence type="predicted"/>
<protein>
    <submittedName>
        <fullName evidence="2">Uncharacterized protein</fullName>
    </submittedName>
</protein>
<feature type="compositionally biased region" description="Polar residues" evidence="1">
    <location>
        <begin position="65"/>
        <end position="79"/>
    </location>
</feature>